<dbReference type="RefSeq" id="WP_110671351.1">
    <property type="nucleotide sequence ID" value="NZ_PYBW01000077.1"/>
</dbReference>
<feature type="transmembrane region" description="Helical" evidence="1">
    <location>
        <begin position="133"/>
        <end position="157"/>
    </location>
</feature>
<proteinExistence type="predicted"/>
<dbReference type="AlphaFoldDB" id="A0A2V4NMS3"/>
<feature type="transmembrane region" description="Helical" evidence="1">
    <location>
        <begin position="94"/>
        <end position="112"/>
    </location>
</feature>
<feature type="transmembrane region" description="Helical" evidence="1">
    <location>
        <begin position="59"/>
        <end position="79"/>
    </location>
</feature>
<dbReference type="InterPro" id="IPR025565">
    <property type="entry name" value="DUF4328"/>
</dbReference>
<sequence>MTDNATITEQRLRLARHRGQLTDPQSLAAAAQILVVVDTLLDLAYAVTTGTGGPLLVPLARLQLPGLLTAGVVFLIWFWRCHTNIRALAPERLTFSPGTAVVVWFVPIVCLWQPRQAIMDLARATGGVSTRLVNAWWAAWLTQLLGRPALTFAFGLAGYRGSATPWLALADTAAAALVIPMIRQITAAQRALIHAR</sequence>
<gene>
    <name evidence="3" type="ORF">C7C46_20565</name>
</gene>
<evidence type="ECO:0000259" key="2">
    <source>
        <dbReference type="Pfam" id="PF14219"/>
    </source>
</evidence>
<keyword evidence="1" id="KW-0472">Membrane</keyword>
<organism evidence="3 4">
    <name type="scientific">Streptomyces tateyamensis</name>
    <dbReference type="NCBI Taxonomy" id="565073"/>
    <lineage>
        <taxon>Bacteria</taxon>
        <taxon>Bacillati</taxon>
        <taxon>Actinomycetota</taxon>
        <taxon>Actinomycetes</taxon>
        <taxon>Kitasatosporales</taxon>
        <taxon>Streptomycetaceae</taxon>
        <taxon>Streptomyces</taxon>
    </lineage>
</organism>
<comment type="caution">
    <text evidence="3">The sequence shown here is derived from an EMBL/GenBank/DDBJ whole genome shotgun (WGS) entry which is preliminary data.</text>
</comment>
<keyword evidence="1" id="KW-0812">Transmembrane</keyword>
<dbReference type="OrthoDB" id="4174975at2"/>
<feature type="domain" description="DUF4328" evidence="2">
    <location>
        <begin position="66"/>
        <end position="186"/>
    </location>
</feature>
<dbReference type="EMBL" id="PYBW01000077">
    <property type="protein sequence ID" value="PYC76996.1"/>
    <property type="molecule type" value="Genomic_DNA"/>
</dbReference>
<evidence type="ECO:0000313" key="3">
    <source>
        <dbReference type="EMBL" id="PYC76996.1"/>
    </source>
</evidence>
<evidence type="ECO:0000256" key="1">
    <source>
        <dbReference type="SAM" id="Phobius"/>
    </source>
</evidence>
<keyword evidence="4" id="KW-1185">Reference proteome</keyword>
<name>A0A2V4NMS3_9ACTN</name>
<accession>A0A2V4NMS3</accession>
<dbReference type="Proteomes" id="UP000248039">
    <property type="component" value="Unassembled WGS sequence"/>
</dbReference>
<feature type="transmembrane region" description="Helical" evidence="1">
    <location>
        <begin position="27"/>
        <end position="47"/>
    </location>
</feature>
<keyword evidence="1" id="KW-1133">Transmembrane helix</keyword>
<dbReference type="Pfam" id="PF14219">
    <property type="entry name" value="DUF4328"/>
    <property type="match status" value="1"/>
</dbReference>
<protein>
    <recommendedName>
        <fullName evidence="2">DUF4328 domain-containing protein</fullName>
    </recommendedName>
</protein>
<evidence type="ECO:0000313" key="4">
    <source>
        <dbReference type="Proteomes" id="UP000248039"/>
    </source>
</evidence>
<reference evidence="3 4" key="1">
    <citation type="submission" date="2018-03" db="EMBL/GenBank/DDBJ databases">
        <title>Bioinformatic expansion and discovery of thiopeptide antibiotics.</title>
        <authorList>
            <person name="Schwalen C.J."/>
            <person name="Hudson G.A."/>
            <person name="Mitchell D.A."/>
        </authorList>
    </citation>
    <scope>NUCLEOTIDE SEQUENCE [LARGE SCALE GENOMIC DNA]</scope>
    <source>
        <strain evidence="3 4">ATCC 21389</strain>
    </source>
</reference>